<dbReference type="SMART" id="SM00347">
    <property type="entry name" value="HTH_MARR"/>
    <property type="match status" value="1"/>
</dbReference>
<name>A0A0P6VHW1_9HYPH</name>
<dbReference type="PRINTS" id="PR00598">
    <property type="entry name" value="HTHMARR"/>
</dbReference>
<dbReference type="InterPro" id="IPR036388">
    <property type="entry name" value="WH-like_DNA-bd_sf"/>
</dbReference>
<evidence type="ECO:0000313" key="5">
    <source>
        <dbReference type="EMBL" id="KPL51623.1"/>
    </source>
</evidence>
<dbReference type="Pfam" id="PF01047">
    <property type="entry name" value="MarR"/>
    <property type="match status" value="1"/>
</dbReference>
<dbReference type="OrthoDB" id="7949807at2"/>
<dbReference type="AlphaFoldDB" id="A0A0P6VHW1"/>
<evidence type="ECO:0000313" key="6">
    <source>
        <dbReference type="Proteomes" id="UP000048984"/>
    </source>
</evidence>
<dbReference type="PANTHER" id="PTHR33164">
    <property type="entry name" value="TRANSCRIPTIONAL REGULATOR, MARR FAMILY"/>
    <property type="match status" value="1"/>
</dbReference>
<keyword evidence="1" id="KW-0805">Transcription regulation</keyword>
<dbReference type="GO" id="GO:0003700">
    <property type="term" value="F:DNA-binding transcription factor activity"/>
    <property type="evidence" value="ECO:0007669"/>
    <property type="project" value="InterPro"/>
</dbReference>
<comment type="caution">
    <text evidence="5">The sequence shown here is derived from an EMBL/GenBank/DDBJ whole genome shotgun (WGS) entry which is preliminary data.</text>
</comment>
<dbReference type="InterPro" id="IPR039422">
    <property type="entry name" value="MarR/SlyA-like"/>
</dbReference>
<feature type="domain" description="HTH marR-type" evidence="4">
    <location>
        <begin position="14"/>
        <end position="146"/>
    </location>
</feature>
<evidence type="ECO:0000256" key="2">
    <source>
        <dbReference type="ARBA" id="ARBA00023125"/>
    </source>
</evidence>
<evidence type="ECO:0000259" key="4">
    <source>
        <dbReference type="PROSITE" id="PS50995"/>
    </source>
</evidence>
<dbReference type="EMBL" id="LJYW01000001">
    <property type="protein sequence ID" value="KPL51623.1"/>
    <property type="molecule type" value="Genomic_DNA"/>
</dbReference>
<reference evidence="5 6" key="2">
    <citation type="submission" date="2015-10" db="EMBL/GenBank/DDBJ databases">
        <title>Draft Genome Sequence of Prosthecomicrobium hirschii ATCC 27832.</title>
        <authorList>
            <person name="Daniel J."/>
            <person name="Givan S.A."/>
            <person name="Brun Y.V."/>
            <person name="Brown P.J."/>
        </authorList>
    </citation>
    <scope>NUCLEOTIDE SEQUENCE [LARGE SCALE GENOMIC DNA]</scope>
    <source>
        <strain evidence="5 6">16</strain>
    </source>
</reference>
<evidence type="ECO:0000256" key="1">
    <source>
        <dbReference type="ARBA" id="ARBA00023015"/>
    </source>
</evidence>
<accession>A0A0P6VHW1</accession>
<dbReference type="SUPFAM" id="SSF46785">
    <property type="entry name" value="Winged helix' DNA-binding domain"/>
    <property type="match status" value="1"/>
</dbReference>
<organism evidence="5 6">
    <name type="scientific">Prosthecodimorpha hirschii</name>
    <dbReference type="NCBI Taxonomy" id="665126"/>
    <lineage>
        <taxon>Bacteria</taxon>
        <taxon>Pseudomonadati</taxon>
        <taxon>Pseudomonadota</taxon>
        <taxon>Alphaproteobacteria</taxon>
        <taxon>Hyphomicrobiales</taxon>
        <taxon>Ancalomicrobiaceae</taxon>
        <taxon>Prosthecodimorpha</taxon>
    </lineage>
</organism>
<evidence type="ECO:0000256" key="3">
    <source>
        <dbReference type="ARBA" id="ARBA00023163"/>
    </source>
</evidence>
<dbReference type="STRING" id="665126.ABB55_04745"/>
<dbReference type="Gene3D" id="1.10.10.10">
    <property type="entry name" value="Winged helix-like DNA-binding domain superfamily/Winged helix DNA-binding domain"/>
    <property type="match status" value="1"/>
</dbReference>
<dbReference type="Proteomes" id="UP000048984">
    <property type="component" value="Unassembled WGS sequence"/>
</dbReference>
<dbReference type="PANTHER" id="PTHR33164:SF64">
    <property type="entry name" value="TRANSCRIPTIONAL REGULATOR SLYA"/>
    <property type="match status" value="1"/>
</dbReference>
<protein>
    <recommendedName>
        <fullName evidence="4">HTH marR-type domain-containing protein</fullName>
    </recommendedName>
</protein>
<gene>
    <name evidence="5" type="ORF">ABB55_04745</name>
</gene>
<keyword evidence="6" id="KW-1185">Reference proteome</keyword>
<keyword evidence="2" id="KW-0238">DNA-binding</keyword>
<dbReference type="GO" id="GO:0006950">
    <property type="term" value="P:response to stress"/>
    <property type="evidence" value="ECO:0007669"/>
    <property type="project" value="TreeGrafter"/>
</dbReference>
<dbReference type="GO" id="GO:0003677">
    <property type="term" value="F:DNA binding"/>
    <property type="evidence" value="ECO:0007669"/>
    <property type="project" value="UniProtKB-KW"/>
</dbReference>
<dbReference type="RefSeq" id="WP_054357785.1">
    <property type="nucleotide sequence ID" value="NZ_JAPCYQ010000001.1"/>
</dbReference>
<proteinExistence type="predicted"/>
<sequence>MSKAQLQSLYADPRREVFLLLVDTARQIRSFVDHRARECGTTRAQWALLGKLYVQEGRTQAELAELLEIQPITLTRLIDRLDAQGLVERRPHPSDRRANLLFTTEAGRRAVEDLAPLALAITDEMLAGFTPEAVATLKASLNAIKQNIKSGADCHAVAADSELTHAD</sequence>
<reference evidence="5 6" key="1">
    <citation type="submission" date="2015-09" db="EMBL/GenBank/DDBJ databases">
        <authorList>
            <person name="Jackson K.R."/>
            <person name="Lunt B.L."/>
            <person name="Fisher J.N.B."/>
            <person name="Gardner A.V."/>
            <person name="Bailey M.E."/>
            <person name="Deus L.M."/>
            <person name="Earl A.S."/>
            <person name="Gibby P.D."/>
            <person name="Hartmann K.A."/>
            <person name="Liu J.E."/>
            <person name="Manci A.M."/>
            <person name="Nielsen D.A."/>
            <person name="Solomon M.B."/>
            <person name="Breakwell D.P."/>
            <person name="Burnett S.H."/>
            <person name="Grose J.H."/>
        </authorList>
    </citation>
    <scope>NUCLEOTIDE SEQUENCE [LARGE SCALE GENOMIC DNA]</scope>
    <source>
        <strain evidence="5 6">16</strain>
    </source>
</reference>
<dbReference type="InterPro" id="IPR000835">
    <property type="entry name" value="HTH_MarR-typ"/>
</dbReference>
<keyword evidence="3" id="KW-0804">Transcription</keyword>
<dbReference type="InterPro" id="IPR036390">
    <property type="entry name" value="WH_DNA-bd_sf"/>
</dbReference>
<dbReference type="PROSITE" id="PS50995">
    <property type="entry name" value="HTH_MARR_2"/>
    <property type="match status" value="1"/>
</dbReference>